<feature type="domain" description="HTH gntR-type" evidence="4">
    <location>
        <begin position="10"/>
        <end position="78"/>
    </location>
</feature>
<dbReference type="InterPro" id="IPR036390">
    <property type="entry name" value="WH_DNA-bd_sf"/>
</dbReference>
<dbReference type="AlphaFoldDB" id="A0A4V6PII8"/>
<dbReference type="PROSITE" id="PS50949">
    <property type="entry name" value="HTH_GNTR"/>
    <property type="match status" value="1"/>
</dbReference>
<dbReference type="Gene3D" id="1.10.10.10">
    <property type="entry name" value="Winged helix-like DNA-binding domain superfamily/Winged helix DNA-binding domain"/>
    <property type="match status" value="1"/>
</dbReference>
<keyword evidence="2" id="KW-0238">DNA-binding</keyword>
<dbReference type="SMART" id="SM00895">
    <property type="entry name" value="FCD"/>
    <property type="match status" value="1"/>
</dbReference>
<dbReference type="CDD" id="cd07377">
    <property type="entry name" value="WHTH_GntR"/>
    <property type="match status" value="1"/>
</dbReference>
<dbReference type="Gene3D" id="1.20.120.530">
    <property type="entry name" value="GntR ligand-binding domain-like"/>
    <property type="match status" value="1"/>
</dbReference>
<proteinExistence type="predicted"/>
<dbReference type="PRINTS" id="PR00035">
    <property type="entry name" value="HTHGNTR"/>
</dbReference>
<gene>
    <name evidence="5" type="ORF">E1757_11070</name>
</gene>
<sequence length="250" mass="28371">MFKSINEERKTFSRKVVEHIKELIVSGQLKPGDKLPAERELAEKMDVSRPTIREAFKILSAVGLLDIKQGSGVYVAAQSMRLDNLASILFMQSDSIHELFEVRKMIEAESAAKAAICGTAEFLEEIYQMTSDSYNKVIVNPQFATQEERETFLSESDQRFHIMIAEAAGNEVVVRIMMNLIDLLKLSRMQSMKIPGRVEQSLKEHMMIARMLKENNMDSARSCMIEHLASVETDLLVELNHATKEEDSVE</sequence>
<dbReference type="PANTHER" id="PTHR43537">
    <property type="entry name" value="TRANSCRIPTIONAL REGULATOR, GNTR FAMILY"/>
    <property type="match status" value="1"/>
</dbReference>
<dbReference type="InterPro" id="IPR008920">
    <property type="entry name" value="TF_FadR/GntR_C"/>
</dbReference>
<dbReference type="SMART" id="SM00345">
    <property type="entry name" value="HTH_GNTR"/>
    <property type="match status" value="1"/>
</dbReference>
<dbReference type="InterPro" id="IPR036388">
    <property type="entry name" value="WH-like_DNA-bd_sf"/>
</dbReference>
<organism evidence="5 6">
    <name type="scientific">Paenibacillus piri</name>
    <dbReference type="NCBI Taxonomy" id="2547395"/>
    <lineage>
        <taxon>Bacteria</taxon>
        <taxon>Bacillati</taxon>
        <taxon>Bacillota</taxon>
        <taxon>Bacilli</taxon>
        <taxon>Bacillales</taxon>
        <taxon>Paenibacillaceae</taxon>
        <taxon>Paenibacillus</taxon>
    </lineage>
</organism>
<name>A0A4V6PII8_9BACL</name>
<dbReference type="InterPro" id="IPR000524">
    <property type="entry name" value="Tscrpt_reg_HTH_GntR"/>
</dbReference>
<evidence type="ECO:0000256" key="1">
    <source>
        <dbReference type="ARBA" id="ARBA00023015"/>
    </source>
</evidence>
<dbReference type="SUPFAM" id="SSF48008">
    <property type="entry name" value="GntR ligand-binding domain-like"/>
    <property type="match status" value="1"/>
</dbReference>
<evidence type="ECO:0000259" key="4">
    <source>
        <dbReference type="PROSITE" id="PS50949"/>
    </source>
</evidence>
<protein>
    <submittedName>
        <fullName evidence="5">FadR family transcriptional regulator</fullName>
    </submittedName>
</protein>
<evidence type="ECO:0000313" key="6">
    <source>
        <dbReference type="Proteomes" id="UP000295636"/>
    </source>
</evidence>
<dbReference type="Pfam" id="PF07729">
    <property type="entry name" value="FCD"/>
    <property type="match status" value="1"/>
</dbReference>
<dbReference type="Proteomes" id="UP000295636">
    <property type="component" value="Unassembled WGS sequence"/>
</dbReference>
<accession>A0A4V6PII8</accession>
<keyword evidence="6" id="KW-1185">Reference proteome</keyword>
<dbReference type="RefSeq" id="WP_133227758.1">
    <property type="nucleotide sequence ID" value="NZ_SMRT01000004.1"/>
</dbReference>
<evidence type="ECO:0000313" key="5">
    <source>
        <dbReference type="EMBL" id="TDF98044.1"/>
    </source>
</evidence>
<dbReference type="SUPFAM" id="SSF46785">
    <property type="entry name" value="Winged helix' DNA-binding domain"/>
    <property type="match status" value="1"/>
</dbReference>
<comment type="caution">
    <text evidence="5">The sequence shown here is derived from an EMBL/GenBank/DDBJ whole genome shotgun (WGS) entry which is preliminary data.</text>
</comment>
<dbReference type="InterPro" id="IPR011711">
    <property type="entry name" value="GntR_C"/>
</dbReference>
<dbReference type="EMBL" id="SMRT01000004">
    <property type="protein sequence ID" value="TDF98044.1"/>
    <property type="molecule type" value="Genomic_DNA"/>
</dbReference>
<evidence type="ECO:0000256" key="2">
    <source>
        <dbReference type="ARBA" id="ARBA00023125"/>
    </source>
</evidence>
<reference evidence="5 6" key="1">
    <citation type="submission" date="2019-03" db="EMBL/GenBank/DDBJ databases">
        <title>This is whole genome sequence of Paenibacillus sp MS74 strain.</title>
        <authorList>
            <person name="Trinh H.N."/>
        </authorList>
    </citation>
    <scope>NUCLEOTIDE SEQUENCE [LARGE SCALE GENOMIC DNA]</scope>
    <source>
        <strain evidence="5 6">MS74</strain>
    </source>
</reference>
<dbReference type="OrthoDB" id="214086at2"/>
<dbReference type="Pfam" id="PF00392">
    <property type="entry name" value="GntR"/>
    <property type="match status" value="1"/>
</dbReference>
<dbReference type="GO" id="GO:0003677">
    <property type="term" value="F:DNA binding"/>
    <property type="evidence" value="ECO:0007669"/>
    <property type="project" value="UniProtKB-KW"/>
</dbReference>
<dbReference type="PANTHER" id="PTHR43537:SF5">
    <property type="entry name" value="UXU OPERON TRANSCRIPTIONAL REGULATOR"/>
    <property type="match status" value="1"/>
</dbReference>
<keyword evidence="3" id="KW-0804">Transcription</keyword>
<evidence type="ECO:0000256" key="3">
    <source>
        <dbReference type="ARBA" id="ARBA00023163"/>
    </source>
</evidence>
<dbReference type="GO" id="GO:0003700">
    <property type="term" value="F:DNA-binding transcription factor activity"/>
    <property type="evidence" value="ECO:0007669"/>
    <property type="project" value="InterPro"/>
</dbReference>
<keyword evidence="1" id="KW-0805">Transcription regulation</keyword>